<dbReference type="OrthoDB" id="9764035at2"/>
<dbReference type="GO" id="GO:0042242">
    <property type="term" value="F:cobyrinic acid a,c-diamide synthase activity"/>
    <property type="evidence" value="ECO:0007669"/>
    <property type="project" value="UniProtKB-UniRule"/>
</dbReference>
<comment type="similarity">
    <text evidence="7">Belongs to the CobB/CbiA family.</text>
</comment>
<dbReference type="HAMAP" id="MF_00027">
    <property type="entry name" value="CobB_CbiA"/>
    <property type="match status" value="1"/>
</dbReference>
<keyword evidence="6 7" id="KW-0315">Glutamine amidotransferase</keyword>
<dbReference type="InterPro" id="IPR027417">
    <property type="entry name" value="P-loop_NTPase"/>
</dbReference>
<evidence type="ECO:0000256" key="6">
    <source>
        <dbReference type="ARBA" id="ARBA00022962"/>
    </source>
</evidence>
<feature type="site" description="Increases nucleophilicity of active site Cys" evidence="7">
    <location>
        <position position="431"/>
    </location>
</feature>
<dbReference type="GO" id="GO:0009236">
    <property type="term" value="P:cobalamin biosynthetic process"/>
    <property type="evidence" value="ECO:0007669"/>
    <property type="project" value="UniProtKB-UniRule"/>
</dbReference>
<dbReference type="PANTHER" id="PTHR43873:SF1">
    <property type="entry name" value="COBYRINATE A,C-DIAMIDE SYNTHASE"/>
    <property type="match status" value="1"/>
</dbReference>
<comment type="catalytic activity">
    <reaction evidence="7">
        <text>cob(II)yrinate + 2 L-glutamine + 2 ATP + 2 H2O = cob(II)yrinate a,c diamide + 2 L-glutamate + 2 ADP + 2 phosphate + 2 H(+)</text>
        <dbReference type="Rhea" id="RHEA:26289"/>
        <dbReference type="ChEBI" id="CHEBI:15377"/>
        <dbReference type="ChEBI" id="CHEBI:15378"/>
        <dbReference type="ChEBI" id="CHEBI:29985"/>
        <dbReference type="ChEBI" id="CHEBI:30616"/>
        <dbReference type="ChEBI" id="CHEBI:43474"/>
        <dbReference type="ChEBI" id="CHEBI:58359"/>
        <dbReference type="ChEBI" id="CHEBI:58537"/>
        <dbReference type="ChEBI" id="CHEBI:58894"/>
        <dbReference type="ChEBI" id="CHEBI:456216"/>
        <dbReference type="EC" id="6.3.5.11"/>
    </reaction>
</comment>
<dbReference type="Pfam" id="PF01656">
    <property type="entry name" value="CbiA"/>
    <property type="match status" value="1"/>
</dbReference>
<evidence type="ECO:0000259" key="9">
    <source>
        <dbReference type="Pfam" id="PF07685"/>
    </source>
</evidence>
<dbReference type="InterPro" id="IPR029062">
    <property type="entry name" value="Class_I_gatase-like"/>
</dbReference>
<sequence length="457" mass="51191">MKEFMLAGVSSGVGKTTVTLGILKGLANMGYQVQPYKVGPDYIDTAYHSRITKRPSRNLDSFMIPDKDSLAWSYYKWHQDADVAVVEGVMGLFDGLGTDKDCASSADIAKKLNIPVILIIDGKATSTSAAAMVHGFSTFDPDLTIAGVIVNRVASKNHYELIKGAIERYTDIEVLGYFPKNTEVELPSRHLGLIPDVEMENLEKTFAILGRLAQDSINLERLLEKVEKKEQTVGTPFQVKSYAPLRLGYAMDDAFHFYYEDNLDFLTDLGVTLIPFSPLKDESLPDADAYYFGGGFPEIYAKDLMTNVSFRASVLSAHEEGRPIYAECGGLMYLGASLEIEEENYDMVGIFDGKSVMTPRLKRFGYCEATTRVDSLFGPKGTKIRGHEFHHSVFETQEETVLNMEKSRDGEVVAEWTGGYQKGKTFASYLHVHFYQKEALLHHWLEYIREAMYGNSH</sequence>
<dbReference type="NCBIfam" id="TIGR00379">
    <property type="entry name" value="cobB"/>
    <property type="match status" value="1"/>
</dbReference>
<evidence type="ECO:0000256" key="7">
    <source>
        <dbReference type="HAMAP-Rule" id="MF_00027"/>
    </source>
</evidence>
<dbReference type="EMBL" id="BMJN01000024">
    <property type="protein sequence ID" value="GGE34072.1"/>
    <property type="molecule type" value="Genomic_DNA"/>
</dbReference>
<keyword evidence="11" id="KW-1185">Reference proteome</keyword>
<dbReference type="EC" id="6.3.5.11" evidence="7"/>
<evidence type="ECO:0000313" key="10">
    <source>
        <dbReference type="EMBL" id="GGE34072.1"/>
    </source>
</evidence>
<evidence type="ECO:0000256" key="5">
    <source>
        <dbReference type="ARBA" id="ARBA00022842"/>
    </source>
</evidence>
<keyword evidence="7" id="KW-0169">Cobalamin biosynthesis</keyword>
<keyword evidence="5 7" id="KW-0460">Magnesium</keyword>
<organism evidence="10 11">
    <name type="scientific">Streptococcus himalayensis</name>
    <dbReference type="NCBI Taxonomy" id="1888195"/>
    <lineage>
        <taxon>Bacteria</taxon>
        <taxon>Bacillati</taxon>
        <taxon>Bacillota</taxon>
        <taxon>Bacilli</taxon>
        <taxon>Lactobacillales</taxon>
        <taxon>Streptococcaceae</taxon>
        <taxon>Streptococcus</taxon>
    </lineage>
</organism>
<dbReference type="RefSeq" id="WP_068992860.1">
    <property type="nucleotide sequence ID" value="NZ_BMJN01000024.1"/>
</dbReference>
<dbReference type="Gene3D" id="3.40.50.880">
    <property type="match status" value="1"/>
</dbReference>
<dbReference type="GO" id="GO:0005524">
    <property type="term" value="F:ATP binding"/>
    <property type="evidence" value="ECO:0007669"/>
    <property type="project" value="UniProtKB-UniRule"/>
</dbReference>
<accession>A0A917EEY2</accession>
<feature type="active site" description="Nucleophile" evidence="7">
    <location>
        <position position="328"/>
    </location>
</feature>
<proteinExistence type="inferred from homology"/>
<keyword evidence="4 7" id="KW-0067">ATP-binding</keyword>
<comment type="miscellaneous">
    <text evidence="7">The a and c carboxylates of cobyrinate are activated for nucleophilic attack via formation of a phosphorylated intermediate by ATP. CbiA catalyzes first the amidation of the c-carboxylate, and then that of the a-carboxylate.</text>
</comment>
<dbReference type="InterPro" id="IPR002586">
    <property type="entry name" value="CobQ/CobB/MinD/ParA_Nub-bd_dom"/>
</dbReference>
<dbReference type="Pfam" id="PF07685">
    <property type="entry name" value="GATase_3"/>
    <property type="match status" value="1"/>
</dbReference>
<dbReference type="InterPro" id="IPR011698">
    <property type="entry name" value="GATase_3"/>
</dbReference>
<dbReference type="Gene3D" id="3.40.50.300">
    <property type="entry name" value="P-loop containing nucleotide triphosphate hydrolases"/>
    <property type="match status" value="2"/>
</dbReference>
<evidence type="ECO:0000259" key="8">
    <source>
        <dbReference type="Pfam" id="PF01656"/>
    </source>
</evidence>
<keyword evidence="2 7" id="KW-0436">Ligase</keyword>
<comment type="caution">
    <text evidence="10">The sequence shown here is derived from an EMBL/GenBank/DDBJ whole genome shotgun (WGS) entry which is preliminary data.</text>
</comment>
<comment type="cofactor">
    <cofactor evidence="1 7">
        <name>Mg(2+)</name>
        <dbReference type="ChEBI" id="CHEBI:18420"/>
    </cofactor>
</comment>
<dbReference type="PANTHER" id="PTHR43873">
    <property type="entry name" value="COBYRINATE A,C-DIAMIDE SYNTHASE"/>
    <property type="match status" value="1"/>
</dbReference>
<reference evidence="10" key="1">
    <citation type="journal article" date="2014" name="Int. J. Syst. Evol. Microbiol.">
        <title>Complete genome sequence of Corynebacterium casei LMG S-19264T (=DSM 44701T), isolated from a smear-ripened cheese.</title>
        <authorList>
            <consortium name="US DOE Joint Genome Institute (JGI-PGF)"/>
            <person name="Walter F."/>
            <person name="Albersmeier A."/>
            <person name="Kalinowski J."/>
            <person name="Ruckert C."/>
        </authorList>
    </citation>
    <scope>NUCLEOTIDE SEQUENCE</scope>
    <source>
        <strain evidence="10">CGMCC 1.15533</strain>
    </source>
</reference>
<evidence type="ECO:0000256" key="2">
    <source>
        <dbReference type="ARBA" id="ARBA00022598"/>
    </source>
</evidence>
<dbReference type="Proteomes" id="UP000660801">
    <property type="component" value="Unassembled WGS sequence"/>
</dbReference>
<protein>
    <recommendedName>
        <fullName evidence="7">Cobyrinate a,c-diamide synthase</fullName>
        <ecNumber evidence="7">6.3.5.11</ecNumber>
    </recommendedName>
    <alternativeName>
        <fullName evidence="7">Cobyrinic acid a,c-diamide synthetase</fullName>
    </alternativeName>
</protein>
<evidence type="ECO:0000256" key="1">
    <source>
        <dbReference type="ARBA" id="ARBA00001946"/>
    </source>
</evidence>
<dbReference type="CDD" id="cd03130">
    <property type="entry name" value="GATase1_CobB"/>
    <property type="match status" value="1"/>
</dbReference>
<dbReference type="SUPFAM" id="SSF52540">
    <property type="entry name" value="P-loop containing nucleoside triphosphate hydrolases"/>
    <property type="match status" value="1"/>
</dbReference>
<dbReference type="NCBIfam" id="NF002204">
    <property type="entry name" value="PRK01077.1"/>
    <property type="match status" value="1"/>
</dbReference>
<gene>
    <name evidence="7 10" type="primary">cbiA</name>
    <name evidence="10" type="ORF">GCM10011510_14320</name>
</gene>
<keyword evidence="3 7" id="KW-0547">Nucleotide-binding</keyword>
<evidence type="ECO:0000256" key="4">
    <source>
        <dbReference type="ARBA" id="ARBA00022840"/>
    </source>
</evidence>
<dbReference type="InterPro" id="IPR004484">
    <property type="entry name" value="CbiA/CobB_synth"/>
</dbReference>
<evidence type="ECO:0000313" key="11">
    <source>
        <dbReference type="Proteomes" id="UP000660801"/>
    </source>
</evidence>
<reference evidence="10" key="2">
    <citation type="submission" date="2020-09" db="EMBL/GenBank/DDBJ databases">
        <authorList>
            <person name="Sun Q."/>
            <person name="Zhou Y."/>
        </authorList>
    </citation>
    <scope>NUCLEOTIDE SEQUENCE</scope>
    <source>
        <strain evidence="10">CGMCC 1.15533</strain>
    </source>
</reference>
<comment type="domain">
    <text evidence="7">Comprises of two domains. The C-terminal domain contains the binding site for glutamine and catalyzes the hydrolysis of this substrate to glutamate and ammonia. The N-terminal domain is anticipated to bind ATP and cobyrinate and catalyzes the ultimate synthesis of the diamide product. The ammonia produced via the glutaminase domain is probably translocated to the adjacent domain via a molecular tunnel, where it reacts with an activated intermediate.</text>
</comment>
<evidence type="ECO:0000256" key="3">
    <source>
        <dbReference type="ARBA" id="ARBA00022741"/>
    </source>
</evidence>
<name>A0A917EEY2_9STRE</name>
<dbReference type="AlphaFoldDB" id="A0A917EEY2"/>
<feature type="domain" description="CobB/CobQ-like glutamine amidotransferase" evidence="9">
    <location>
        <begin position="248"/>
        <end position="438"/>
    </location>
</feature>
<comment type="function">
    <text evidence="7">Catalyzes the ATP-dependent amidation of the two carboxylate groups at positions a and c of cobyrinate, using either L-glutamine or ammonia as the nitrogen source.</text>
</comment>
<dbReference type="SUPFAM" id="SSF52317">
    <property type="entry name" value="Class I glutamine amidotransferase-like"/>
    <property type="match status" value="1"/>
</dbReference>
<comment type="pathway">
    <text evidence="7">Cofactor biosynthesis; adenosylcobalamin biosynthesis; cob(II)yrinate a,c-diamide from sirohydrochlorin (anaerobic route): step 10/10.</text>
</comment>
<feature type="domain" description="CobQ/CobB/MinD/ParA nucleotide binding" evidence="8">
    <location>
        <begin position="5"/>
        <end position="191"/>
    </location>
</feature>
<dbReference type="CDD" id="cd05388">
    <property type="entry name" value="CobB_N"/>
    <property type="match status" value="1"/>
</dbReference>
<dbReference type="PROSITE" id="PS51274">
    <property type="entry name" value="GATASE_COBBQ"/>
    <property type="match status" value="1"/>
</dbReference>